<protein>
    <recommendedName>
        <fullName evidence="15">Ion transport domain-containing protein</fullName>
    </recommendedName>
</protein>
<evidence type="ECO:0000256" key="14">
    <source>
        <dbReference type="SAM" id="Phobius"/>
    </source>
</evidence>
<dbReference type="GO" id="GO:0005216">
    <property type="term" value="F:monoatomic ion channel activity"/>
    <property type="evidence" value="ECO:0007669"/>
    <property type="project" value="InterPro"/>
</dbReference>
<dbReference type="PROSITE" id="PS50088">
    <property type="entry name" value="ANK_REPEAT"/>
    <property type="match status" value="7"/>
</dbReference>
<feature type="repeat" description="ANK" evidence="12">
    <location>
        <begin position="392"/>
        <end position="424"/>
    </location>
</feature>
<feature type="transmembrane region" description="Helical" evidence="14">
    <location>
        <begin position="762"/>
        <end position="782"/>
    </location>
</feature>
<evidence type="ECO:0000256" key="13">
    <source>
        <dbReference type="SAM" id="MobiDB-lite"/>
    </source>
</evidence>
<evidence type="ECO:0000256" key="9">
    <source>
        <dbReference type="ARBA" id="ARBA00023136"/>
    </source>
</evidence>
<evidence type="ECO:0000256" key="7">
    <source>
        <dbReference type="ARBA" id="ARBA00023043"/>
    </source>
</evidence>
<dbReference type="Proteomes" id="UP001367676">
    <property type="component" value="Unassembled WGS sequence"/>
</dbReference>
<feature type="transmembrane region" description="Helical" evidence="14">
    <location>
        <begin position="586"/>
        <end position="605"/>
    </location>
</feature>
<dbReference type="InterPro" id="IPR002110">
    <property type="entry name" value="Ankyrin_rpt"/>
</dbReference>
<feature type="region of interest" description="Disordered" evidence="13">
    <location>
        <begin position="944"/>
        <end position="970"/>
    </location>
</feature>
<dbReference type="SMART" id="SM00248">
    <property type="entry name" value="ANK"/>
    <property type="match status" value="9"/>
</dbReference>
<name>A0AAN9TLP2_9HEMI</name>
<evidence type="ECO:0000256" key="3">
    <source>
        <dbReference type="ARBA" id="ARBA00022606"/>
    </source>
</evidence>
<feature type="repeat" description="ANK" evidence="12">
    <location>
        <begin position="230"/>
        <end position="262"/>
    </location>
</feature>
<feature type="domain" description="Ion transport" evidence="15">
    <location>
        <begin position="613"/>
        <end position="858"/>
    </location>
</feature>
<organism evidence="16 17">
    <name type="scientific">Parthenolecanium corni</name>
    <dbReference type="NCBI Taxonomy" id="536013"/>
    <lineage>
        <taxon>Eukaryota</taxon>
        <taxon>Metazoa</taxon>
        <taxon>Ecdysozoa</taxon>
        <taxon>Arthropoda</taxon>
        <taxon>Hexapoda</taxon>
        <taxon>Insecta</taxon>
        <taxon>Pterygota</taxon>
        <taxon>Neoptera</taxon>
        <taxon>Paraneoptera</taxon>
        <taxon>Hemiptera</taxon>
        <taxon>Sternorrhyncha</taxon>
        <taxon>Coccoidea</taxon>
        <taxon>Coccidae</taxon>
        <taxon>Parthenolecanium</taxon>
    </lineage>
</organism>
<comment type="caution">
    <text evidence="16">The sequence shown here is derived from an EMBL/GenBank/DDBJ whole genome shotgun (WGS) entry which is preliminary data.</text>
</comment>
<feature type="compositionally biased region" description="Polar residues" evidence="13">
    <location>
        <begin position="1008"/>
        <end position="1022"/>
    </location>
</feature>
<keyword evidence="7 12" id="KW-0040">ANK repeat</keyword>
<comment type="subcellular location">
    <subcellularLocation>
        <location evidence="1">Membrane</location>
        <topology evidence="1">Multi-pass membrane protein</topology>
    </subcellularLocation>
</comment>
<keyword evidence="10" id="KW-0325">Glycoprotein</keyword>
<evidence type="ECO:0000256" key="2">
    <source>
        <dbReference type="ARBA" id="ARBA00022448"/>
    </source>
</evidence>
<evidence type="ECO:0000256" key="4">
    <source>
        <dbReference type="ARBA" id="ARBA00022692"/>
    </source>
</evidence>
<keyword evidence="11" id="KW-0407">Ion channel</keyword>
<keyword evidence="6 14" id="KW-1133">Transmembrane helix</keyword>
<dbReference type="Pfam" id="PF00520">
    <property type="entry name" value="Ion_trans"/>
    <property type="match status" value="1"/>
</dbReference>
<sequence>MNNDRRALVSVPIRVEFADKTANIMSSTMEISRSASLVTTKPKLSFKIKWKSFRAQMSARKSEDSSCSESGAGGADVDDEDISNEGDCAGDGCGRRSSRRNRGRSWSHRSRRRSGTSCRRRHDSPLEEFFIMDSFSDSAYVCDELPVKICKEAIRQCLVENFRQLRTSDVLLTDMENVRFDLCNGNTFQSLTASERNYAFLWAAFIGRLDYMEVLYQLGANISFPTPGEAGYKALHLSAFSGCVNCVKWLVEHGVDANDVTHDMFTPLHYTVLGNSLESLHFLASLPSVHIPDTVLHTAVLANAIDCVHFLLNMGADVAAYDKCGMTPLHVAADRSLVQCLRVLLERQPDAVDVKTHSRRATALHLACENGHHECAKLLLEHGASCAERNYKGQTALHLAAKAHSYECADELLRTDADVNARDLDQRTPLHSAVCKPQLAFAMLELLTSRNAEVNVADRYGYTPLHLAAYNELADCVDFLIMRGANVGARTDGGFSALSIINRKTPTSVQAIRKKLDESLSVTEPDGRNNRELRLKLDLRYIKQNSTCGEIGFLQMLKKEGHRELLEHPLCVAFLHLKWEKVRTYYFIRLTFCTFFIIFLSLYVMTALAHDCYNAAEYVRRHRCCNETPTASANQSIANCTENSLVGAYLIDNQWLMEYIWYALVGCTLLELVRKLYSTPGYSSLHQYLKSLSNVIEWVVLASVLAVSCAFFAEIGAWQKQVGAFAVLAGWSILMIMIGQLPVFGTYIAMYTKVQREFAKLLMAYCCLLVGFTICFCVVFPTRAFGNPLIGFVKVLAMMTGELDVNGLLVEQPFTNGSQRDLGASAYVAFVLFLFFVTIVLINLLVGIAVHDIEGLHKTAGLSKLVRQTELIYFLELALFHGYLPNCIMEWLKMAIFISPGGYRVVVSVRPYSPREKRLPKDVMEAALVIARARKKPCWAMGANGGTGSEASGTGGSGSGGADAKRKEEGERLDRLLEELRKTQQLLLKLEEQGTLHKLLELADQLDRQQGANSGTKETVKK</sequence>
<gene>
    <name evidence="16" type="ORF">V9T40_010122</name>
</gene>
<accession>A0AAN9TLP2</accession>
<feature type="repeat" description="ANK" evidence="12">
    <location>
        <begin position="324"/>
        <end position="350"/>
    </location>
</feature>
<dbReference type="Pfam" id="PF12796">
    <property type="entry name" value="Ank_2"/>
    <property type="match status" value="2"/>
</dbReference>
<dbReference type="PANTHER" id="PTHR47143:SF1">
    <property type="entry name" value="ION_TRANS DOMAIN-CONTAINING PROTEIN"/>
    <property type="match status" value="1"/>
</dbReference>
<feature type="region of interest" description="Disordered" evidence="13">
    <location>
        <begin position="1003"/>
        <end position="1022"/>
    </location>
</feature>
<evidence type="ECO:0000256" key="11">
    <source>
        <dbReference type="ARBA" id="ARBA00023303"/>
    </source>
</evidence>
<reference evidence="16 17" key="1">
    <citation type="submission" date="2024-03" db="EMBL/GenBank/DDBJ databases">
        <title>Adaptation during the transition from Ophiocordyceps entomopathogen to insect associate is accompanied by gene loss and intensified selection.</title>
        <authorList>
            <person name="Ward C.M."/>
            <person name="Onetto C.A."/>
            <person name="Borneman A.R."/>
        </authorList>
    </citation>
    <scope>NUCLEOTIDE SEQUENCE [LARGE SCALE GENOMIC DNA]</scope>
    <source>
        <strain evidence="16">AWRI1</strain>
        <tissue evidence="16">Single Adult Female</tissue>
    </source>
</reference>
<dbReference type="GO" id="GO:0034703">
    <property type="term" value="C:cation channel complex"/>
    <property type="evidence" value="ECO:0007669"/>
    <property type="project" value="UniProtKB-ARBA"/>
</dbReference>
<dbReference type="Gene3D" id="1.10.287.70">
    <property type="match status" value="1"/>
</dbReference>
<proteinExistence type="predicted"/>
<feature type="repeat" description="ANK" evidence="12">
    <location>
        <begin position="460"/>
        <end position="492"/>
    </location>
</feature>
<feature type="compositionally biased region" description="Basic residues" evidence="13">
    <location>
        <begin position="96"/>
        <end position="120"/>
    </location>
</feature>
<dbReference type="Pfam" id="PF00023">
    <property type="entry name" value="Ank"/>
    <property type="match status" value="1"/>
</dbReference>
<keyword evidence="5" id="KW-0677">Repeat</keyword>
<feature type="repeat" description="ANK" evidence="12">
    <location>
        <begin position="291"/>
        <end position="323"/>
    </location>
</feature>
<dbReference type="AlphaFoldDB" id="A0AAN9TLP2"/>
<feature type="transmembrane region" description="Helical" evidence="14">
    <location>
        <begin position="698"/>
        <end position="718"/>
    </location>
</feature>
<dbReference type="InterPro" id="IPR052076">
    <property type="entry name" value="TRP_cation_channel"/>
</dbReference>
<evidence type="ECO:0000259" key="15">
    <source>
        <dbReference type="Pfam" id="PF00520"/>
    </source>
</evidence>
<feature type="transmembrane region" description="Helical" evidence="14">
    <location>
        <begin position="724"/>
        <end position="750"/>
    </location>
</feature>
<dbReference type="EMBL" id="JBBCAQ010000017">
    <property type="protein sequence ID" value="KAK7597897.1"/>
    <property type="molecule type" value="Genomic_DNA"/>
</dbReference>
<feature type="repeat" description="ANK" evidence="12">
    <location>
        <begin position="359"/>
        <end position="391"/>
    </location>
</feature>
<keyword evidence="2" id="KW-0813">Transport</keyword>
<dbReference type="Pfam" id="PF13857">
    <property type="entry name" value="Ank_5"/>
    <property type="match status" value="1"/>
</dbReference>
<feature type="repeat" description="ANK" evidence="12">
    <location>
        <begin position="425"/>
        <end position="459"/>
    </location>
</feature>
<keyword evidence="8" id="KW-0406">Ion transport</keyword>
<dbReference type="Gene3D" id="1.25.40.20">
    <property type="entry name" value="Ankyrin repeat-containing domain"/>
    <property type="match status" value="1"/>
</dbReference>
<keyword evidence="17" id="KW-1185">Reference proteome</keyword>
<dbReference type="InterPro" id="IPR036770">
    <property type="entry name" value="Ankyrin_rpt-contain_sf"/>
</dbReference>
<dbReference type="InterPro" id="IPR005821">
    <property type="entry name" value="Ion_trans_dom"/>
</dbReference>
<evidence type="ECO:0000256" key="12">
    <source>
        <dbReference type="PROSITE-ProRule" id="PRU00023"/>
    </source>
</evidence>
<evidence type="ECO:0000256" key="6">
    <source>
        <dbReference type="ARBA" id="ARBA00022989"/>
    </source>
</evidence>
<evidence type="ECO:0000256" key="10">
    <source>
        <dbReference type="ARBA" id="ARBA00023180"/>
    </source>
</evidence>
<dbReference type="PANTHER" id="PTHR47143">
    <property type="entry name" value="TRANSIENT RECEPTOR POTENTIAL CATION CHANNEL PROTEIN PAINLESS"/>
    <property type="match status" value="1"/>
</dbReference>
<evidence type="ECO:0000313" key="16">
    <source>
        <dbReference type="EMBL" id="KAK7597897.1"/>
    </source>
</evidence>
<feature type="transmembrane region" description="Helical" evidence="14">
    <location>
        <begin position="826"/>
        <end position="850"/>
    </location>
</feature>
<evidence type="ECO:0000256" key="8">
    <source>
        <dbReference type="ARBA" id="ARBA00023065"/>
    </source>
</evidence>
<dbReference type="SUPFAM" id="SSF48403">
    <property type="entry name" value="Ankyrin repeat"/>
    <property type="match status" value="1"/>
</dbReference>
<evidence type="ECO:0000256" key="1">
    <source>
        <dbReference type="ARBA" id="ARBA00004141"/>
    </source>
</evidence>
<feature type="region of interest" description="Disordered" evidence="13">
    <location>
        <begin position="61"/>
        <end position="120"/>
    </location>
</feature>
<evidence type="ECO:0000313" key="17">
    <source>
        <dbReference type="Proteomes" id="UP001367676"/>
    </source>
</evidence>
<keyword evidence="9 14" id="KW-0472">Membrane</keyword>
<keyword evidence="4 14" id="KW-0812">Transmembrane</keyword>
<dbReference type="PROSITE" id="PS50297">
    <property type="entry name" value="ANK_REP_REGION"/>
    <property type="match status" value="7"/>
</dbReference>
<keyword evidence="3" id="KW-0716">Sensory transduction</keyword>
<feature type="compositionally biased region" description="Gly residues" evidence="13">
    <location>
        <begin position="944"/>
        <end position="961"/>
    </location>
</feature>
<evidence type="ECO:0000256" key="5">
    <source>
        <dbReference type="ARBA" id="ARBA00022737"/>
    </source>
</evidence>